<dbReference type="Gene3D" id="3.30.450.90">
    <property type="match status" value="1"/>
</dbReference>
<evidence type="ECO:0000313" key="4">
    <source>
        <dbReference type="Proteomes" id="UP000287394"/>
    </source>
</evidence>
<dbReference type="CDD" id="cd01131">
    <property type="entry name" value="PilT"/>
    <property type="match status" value="1"/>
</dbReference>
<dbReference type="Pfam" id="PF00437">
    <property type="entry name" value="T2SSE"/>
    <property type="match status" value="1"/>
</dbReference>
<dbReference type="GO" id="GO:0005524">
    <property type="term" value="F:ATP binding"/>
    <property type="evidence" value="ECO:0007669"/>
    <property type="project" value="InterPro"/>
</dbReference>
<dbReference type="InterPro" id="IPR050921">
    <property type="entry name" value="T4SS_GSP_E_ATPase"/>
</dbReference>
<name>A0A402CSQ8_9BACT</name>
<dbReference type="RefSeq" id="WP_119320424.1">
    <property type="nucleotide sequence ID" value="NZ_AP025739.1"/>
</dbReference>
<dbReference type="Proteomes" id="UP000287394">
    <property type="component" value="Chromosome"/>
</dbReference>
<sequence length="363" mass="39948">MELNDLLAEMIERQASDLHLAAKHPPTLRYWGALSPVVLNGEPLAELGRDDVARLFASYLSDEELGAFRSGRDVNKSIEWEGHLFRSCFFQTRDGAAAALRLIPTSIPTLEALFGDDVETFRRLANLKRGLILTVGPTGSGKSTTTAAMLDEINRTRRERIITIEDPIEYVHQSKMSLISQREVGADIESVEQGALSALRADPDVILIGELRTPEAVRIAFALAETGHLVFSTLFAVSVSEAIQRLIESFPDSPDTMRRMLARSFAAVISQRLLPRANGRGRIPINEILLANTRVRGLIGGGATDLTVAIEAGRDEGMRTMDDAVLEAYRRGDITYDTAWNAVDNRERLGPRPVEVGVQEQSS</sequence>
<dbReference type="Gene3D" id="3.40.50.300">
    <property type="entry name" value="P-loop containing nucleotide triphosphate hydrolases"/>
    <property type="match status" value="1"/>
</dbReference>
<reference evidence="3 4" key="1">
    <citation type="journal article" date="2019" name="Int. J. Syst. Evol. Microbiol.">
        <title>Capsulimonas corticalis gen. nov., sp. nov., an aerobic capsulated bacterium, of a novel bacterial order, Capsulimonadales ord. nov., of the class Armatimonadia of the phylum Armatimonadetes.</title>
        <authorList>
            <person name="Li J."/>
            <person name="Kudo C."/>
            <person name="Tonouchi A."/>
        </authorList>
    </citation>
    <scope>NUCLEOTIDE SEQUENCE [LARGE SCALE GENOMIC DNA]</scope>
    <source>
        <strain evidence="3 4">AX-7</strain>
    </source>
</reference>
<dbReference type="KEGG" id="ccot:CCAX7_30510"/>
<feature type="domain" description="Bacterial type II secretion system protein E" evidence="2">
    <location>
        <begin position="114"/>
        <end position="277"/>
    </location>
</feature>
<dbReference type="GO" id="GO:0016887">
    <property type="term" value="F:ATP hydrolysis activity"/>
    <property type="evidence" value="ECO:0007669"/>
    <property type="project" value="InterPro"/>
</dbReference>
<evidence type="ECO:0000313" key="3">
    <source>
        <dbReference type="EMBL" id="BDI31000.1"/>
    </source>
</evidence>
<gene>
    <name evidence="3" type="ORF">CCAX7_30510</name>
</gene>
<proteinExistence type="inferred from homology"/>
<organism evidence="3 4">
    <name type="scientific">Capsulimonas corticalis</name>
    <dbReference type="NCBI Taxonomy" id="2219043"/>
    <lineage>
        <taxon>Bacteria</taxon>
        <taxon>Bacillati</taxon>
        <taxon>Armatimonadota</taxon>
        <taxon>Armatimonadia</taxon>
        <taxon>Capsulimonadales</taxon>
        <taxon>Capsulimonadaceae</taxon>
        <taxon>Capsulimonas</taxon>
    </lineage>
</organism>
<accession>A0A402CSQ8</accession>
<dbReference type="InterPro" id="IPR027417">
    <property type="entry name" value="P-loop_NTPase"/>
</dbReference>
<dbReference type="InterPro" id="IPR006321">
    <property type="entry name" value="PilT/PilU"/>
</dbReference>
<protein>
    <submittedName>
        <fullName evidence="3">Twitching motility protein PilT</fullName>
    </submittedName>
</protein>
<dbReference type="AlphaFoldDB" id="A0A402CSQ8"/>
<dbReference type="NCBIfam" id="TIGR01420">
    <property type="entry name" value="pilT_fam"/>
    <property type="match status" value="1"/>
</dbReference>
<dbReference type="SUPFAM" id="SSF52540">
    <property type="entry name" value="P-loop containing nucleoside triphosphate hydrolases"/>
    <property type="match status" value="1"/>
</dbReference>
<keyword evidence="4" id="KW-1185">Reference proteome</keyword>
<dbReference type="InterPro" id="IPR001482">
    <property type="entry name" value="T2SS/T4SS_dom"/>
</dbReference>
<evidence type="ECO:0000256" key="1">
    <source>
        <dbReference type="ARBA" id="ARBA00006611"/>
    </source>
</evidence>
<comment type="similarity">
    <text evidence="1">Belongs to the GSP E family.</text>
</comment>
<dbReference type="PANTHER" id="PTHR30486">
    <property type="entry name" value="TWITCHING MOTILITY PROTEIN PILT"/>
    <property type="match status" value="1"/>
</dbReference>
<evidence type="ECO:0000259" key="2">
    <source>
        <dbReference type="Pfam" id="PF00437"/>
    </source>
</evidence>
<dbReference type="OrthoDB" id="9810761at2"/>
<dbReference type="EMBL" id="AP025739">
    <property type="protein sequence ID" value="BDI31000.1"/>
    <property type="molecule type" value="Genomic_DNA"/>
</dbReference>